<dbReference type="EMBL" id="MTLA01000014">
    <property type="protein sequence ID" value="OOP70110.1"/>
    <property type="molecule type" value="Genomic_DNA"/>
</dbReference>
<dbReference type="RefSeq" id="WP_078109285.1">
    <property type="nucleotide sequence ID" value="NZ_CP065424.1"/>
</dbReference>
<sequence>MIKEVDYTISSSTMALEPIDKGGFLTKVYDESGIILSTNSPLELLINACDIRDSNYHWRINIVKKTLSFYKKTPLVICPIESIYAFPTTSPQEYHCQWIFPEHIDVYAMKMGRPVIIFDNELEMDLNCQMRILIEQIDRAKKCTTHFRSLLQKSFIHILYRKN</sequence>
<dbReference type="Proteomes" id="UP000189761">
    <property type="component" value="Unassembled WGS sequence"/>
</dbReference>
<accession>A0A8E2ICS2</accession>
<evidence type="ECO:0000313" key="2">
    <source>
        <dbReference type="Proteomes" id="UP000189761"/>
    </source>
</evidence>
<protein>
    <recommendedName>
        <fullName evidence="3">Competence protein ComK</fullName>
    </recommendedName>
</protein>
<dbReference type="AlphaFoldDB" id="A0A8E2ICS2"/>
<gene>
    <name evidence="1" type="ORF">BWZ43_01505</name>
</gene>
<dbReference type="InterPro" id="IPR010461">
    <property type="entry name" value="ComK"/>
</dbReference>
<reference evidence="1 2" key="1">
    <citation type="submission" date="2017-01" db="EMBL/GenBank/DDBJ databases">
        <title>Draft genome sequence of Bacillus oleronius.</title>
        <authorList>
            <person name="Allam M."/>
        </authorList>
    </citation>
    <scope>NUCLEOTIDE SEQUENCE [LARGE SCALE GENOMIC DNA]</scope>
    <source>
        <strain evidence="1 2">DSM 9356</strain>
    </source>
</reference>
<dbReference type="Pfam" id="PF06338">
    <property type="entry name" value="ComK"/>
    <property type="match status" value="1"/>
</dbReference>
<name>A0A8E2ICS2_9BACI</name>
<organism evidence="1 2">
    <name type="scientific">Heyndrickxia oleronia</name>
    <dbReference type="NCBI Taxonomy" id="38875"/>
    <lineage>
        <taxon>Bacteria</taxon>
        <taxon>Bacillati</taxon>
        <taxon>Bacillota</taxon>
        <taxon>Bacilli</taxon>
        <taxon>Bacillales</taxon>
        <taxon>Bacillaceae</taxon>
        <taxon>Heyndrickxia</taxon>
    </lineage>
</organism>
<comment type="caution">
    <text evidence="1">The sequence shown here is derived from an EMBL/GenBank/DDBJ whole genome shotgun (WGS) entry which is preliminary data.</text>
</comment>
<evidence type="ECO:0008006" key="3">
    <source>
        <dbReference type="Google" id="ProtNLM"/>
    </source>
</evidence>
<proteinExistence type="predicted"/>
<dbReference type="GO" id="GO:0030420">
    <property type="term" value="P:establishment of competence for transformation"/>
    <property type="evidence" value="ECO:0007669"/>
    <property type="project" value="InterPro"/>
</dbReference>
<keyword evidence="2" id="KW-1185">Reference proteome</keyword>
<evidence type="ECO:0000313" key="1">
    <source>
        <dbReference type="EMBL" id="OOP70110.1"/>
    </source>
</evidence>